<evidence type="ECO:0000256" key="2">
    <source>
        <dbReference type="ARBA" id="ARBA00011062"/>
    </source>
</evidence>
<dbReference type="SUPFAM" id="SSF64167">
    <property type="entry name" value="SurE-like"/>
    <property type="match status" value="1"/>
</dbReference>
<feature type="chain" id="PRO_5014134635" description="5'-nucleotidase" evidence="6">
    <location>
        <begin position="27"/>
        <end position="316"/>
    </location>
</feature>
<dbReference type="EC" id="3.1.3.5" evidence="3"/>
<evidence type="ECO:0000313" key="9">
    <source>
        <dbReference type="Proteomes" id="UP000235861"/>
    </source>
</evidence>
<dbReference type="InterPro" id="IPR002828">
    <property type="entry name" value="SurE-like_Pase/nucleotidase"/>
</dbReference>
<comment type="similarity">
    <text evidence="2">Belongs to the SurE nucleotidase family.</text>
</comment>
<gene>
    <name evidence="8" type="ORF">CUC53_13165</name>
</gene>
<keyword evidence="9" id="KW-1185">Reference proteome</keyword>
<dbReference type="AlphaFoldDB" id="A0A2H9U2T7"/>
<reference evidence="8 9" key="1">
    <citation type="submission" date="2017-11" db="EMBL/GenBank/DDBJ databases">
        <title>Draft genome sequence of environmental isolate Aeromonas cavernicola sp. nov. MDC 2508.</title>
        <authorList>
            <person name="Colston S.M."/>
            <person name="Navarro A."/>
            <person name="Martinez-Murcia A.J."/>
            <person name="Graf J."/>
        </authorList>
    </citation>
    <scope>NUCLEOTIDE SEQUENCE [LARGE SCALE GENOMIC DNA]</scope>
    <source>
        <strain evidence="8 9">MDC 2508</strain>
    </source>
</reference>
<evidence type="ECO:0000256" key="1">
    <source>
        <dbReference type="ARBA" id="ARBA00000815"/>
    </source>
</evidence>
<keyword evidence="6" id="KW-0732">Signal</keyword>
<dbReference type="InterPro" id="IPR030048">
    <property type="entry name" value="SurE"/>
</dbReference>
<dbReference type="PANTHER" id="PTHR30457:SF0">
    <property type="entry name" value="PHOSPHATASE, PUTATIVE (AFU_ORTHOLOGUE AFUA_4G01070)-RELATED"/>
    <property type="match status" value="1"/>
</dbReference>
<name>A0A2H9U2T7_9GAMM</name>
<feature type="domain" description="Survival protein SurE-like phosphatase/nucleotidase" evidence="7">
    <location>
        <begin position="29"/>
        <end position="230"/>
    </location>
</feature>
<evidence type="ECO:0000256" key="6">
    <source>
        <dbReference type="SAM" id="SignalP"/>
    </source>
</evidence>
<organism evidence="8 9">
    <name type="scientific">Aeromonas cavernicola</name>
    <dbReference type="NCBI Taxonomy" id="1006623"/>
    <lineage>
        <taxon>Bacteria</taxon>
        <taxon>Pseudomonadati</taxon>
        <taxon>Pseudomonadota</taxon>
        <taxon>Gammaproteobacteria</taxon>
        <taxon>Aeromonadales</taxon>
        <taxon>Aeromonadaceae</taxon>
        <taxon>Aeromonas</taxon>
    </lineage>
</organism>
<evidence type="ECO:0000256" key="4">
    <source>
        <dbReference type="ARBA" id="ARBA00022723"/>
    </source>
</evidence>
<evidence type="ECO:0000256" key="5">
    <source>
        <dbReference type="ARBA" id="ARBA00022801"/>
    </source>
</evidence>
<dbReference type="InterPro" id="IPR036523">
    <property type="entry name" value="SurE-like_sf"/>
</dbReference>
<evidence type="ECO:0000313" key="8">
    <source>
        <dbReference type="EMBL" id="PJG58331.1"/>
    </source>
</evidence>
<feature type="signal peptide" evidence="6">
    <location>
        <begin position="1"/>
        <end position="26"/>
    </location>
</feature>
<evidence type="ECO:0000259" key="7">
    <source>
        <dbReference type="Pfam" id="PF01975"/>
    </source>
</evidence>
<dbReference type="Pfam" id="PF01975">
    <property type="entry name" value="SurE"/>
    <property type="match status" value="1"/>
</dbReference>
<dbReference type="Proteomes" id="UP000235861">
    <property type="component" value="Unassembled WGS sequence"/>
</dbReference>
<accession>A0A2H9U2T7</accession>
<comment type="caution">
    <text evidence="8">The sequence shown here is derived from an EMBL/GenBank/DDBJ whole genome shotgun (WGS) entry which is preliminary data.</text>
</comment>
<dbReference type="OrthoDB" id="9780815at2"/>
<dbReference type="Gene3D" id="3.40.1210.10">
    <property type="entry name" value="Survival protein SurE-like phosphatase/nucleotidase"/>
    <property type="match status" value="1"/>
</dbReference>
<protein>
    <recommendedName>
        <fullName evidence="3">5'-nucleotidase</fullName>
        <ecNumber evidence="3">3.1.3.5</ecNumber>
    </recommendedName>
</protein>
<dbReference type="RefSeq" id="WP_100294581.1">
    <property type="nucleotide sequence ID" value="NZ_PGGC01000117.1"/>
</dbReference>
<evidence type="ECO:0000256" key="3">
    <source>
        <dbReference type="ARBA" id="ARBA00012643"/>
    </source>
</evidence>
<keyword evidence="4" id="KW-0479">Metal-binding</keyword>
<dbReference type="EMBL" id="PGGC01000117">
    <property type="protein sequence ID" value="PJG58331.1"/>
    <property type="molecule type" value="Genomic_DNA"/>
</dbReference>
<sequence>MKSTRIFRKKLLLSSFMIAASFPSYALDIVLSNDDGYTANLKAIYKILVANGHRVIASIPCVNQSGKGASINFSEPLKDLKQNCLNGAAMVGDPAIGLVRGETEIYYVDGTPVMSLMYGLDVLAKEKWGKKPDLVVSGANEGQNLGSIVNTSGTVSNAQFALARQIPAIAISADVNTTNNDVLAEEVAALTFKLIDNLNDMKKSQGQILPPGYGLNVNIPTFSAGESENLPWVATKFGTFNAYNIYFTNDNGNGGAGIGFGIVGNPAPEQANDESAAIQRGNITMTMMQSGFEANIPALQWLKINMKNLSVSPSNN</sequence>
<keyword evidence="5" id="KW-0378">Hydrolase</keyword>
<dbReference type="GO" id="GO:0046872">
    <property type="term" value="F:metal ion binding"/>
    <property type="evidence" value="ECO:0007669"/>
    <property type="project" value="UniProtKB-KW"/>
</dbReference>
<dbReference type="GO" id="GO:0008253">
    <property type="term" value="F:5'-nucleotidase activity"/>
    <property type="evidence" value="ECO:0007669"/>
    <property type="project" value="UniProtKB-EC"/>
</dbReference>
<dbReference type="PANTHER" id="PTHR30457">
    <property type="entry name" value="5'-NUCLEOTIDASE SURE"/>
    <property type="match status" value="1"/>
</dbReference>
<comment type="catalytic activity">
    <reaction evidence="1">
        <text>a ribonucleoside 5'-phosphate + H2O = a ribonucleoside + phosphate</text>
        <dbReference type="Rhea" id="RHEA:12484"/>
        <dbReference type="ChEBI" id="CHEBI:15377"/>
        <dbReference type="ChEBI" id="CHEBI:18254"/>
        <dbReference type="ChEBI" id="CHEBI:43474"/>
        <dbReference type="ChEBI" id="CHEBI:58043"/>
        <dbReference type="EC" id="3.1.3.5"/>
    </reaction>
</comment>
<proteinExistence type="inferred from homology"/>